<dbReference type="Pfam" id="PF17815">
    <property type="entry name" value="PDZ_3"/>
    <property type="match status" value="2"/>
</dbReference>
<comment type="similarity">
    <text evidence="1">Belongs to the peptidase S1C family.</text>
</comment>
<dbReference type="Proteomes" id="UP000657918">
    <property type="component" value="Unassembled WGS sequence"/>
</dbReference>
<gene>
    <name evidence="7" type="ORF">SADUNF_Sadunf02G0157700</name>
</gene>
<name>A0A835N8F1_9ROSI</name>
<feature type="compositionally biased region" description="Basic and acidic residues" evidence="5">
    <location>
        <begin position="53"/>
        <end position="64"/>
    </location>
</feature>
<dbReference type="InterPro" id="IPR009003">
    <property type="entry name" value="Peptidase_S1_PA"/>
</dbReference>
<evidence type="ECO:0000256" key="5">
    <source>
        <dbReference type="SAM" id="MobiDB-lite"/>
    </source>
</evidence>
<dbReference type="Pfam" id="PF13365">
    <property type="entry name" value="Trypsin_2"/>
    <property type="match status" value="1"/>
</dbReference>
<dbReference type="PANTHER" id="PTHR45980:SF6">
    <property type="entry name" value="PROTEASE DO-LIKE 2, CHLOROPLASTIC"/>
    <property type="match status" value="1"/>
</dbReference>
<dbReference type="InterPro" id="IPR043504">
    <property type="entry name" value="Peptidase_S1_PA_chymotrypsin"/>
</dbReference>
<dbReference type="SUPFAM" id="SSF50156">
    <property type="entry name" value="PDZ domain-like"/>
    <property type="match status" value="1"/>
</dbReference>
<evidence type="ECO:0000256" key="2">
    <source>
        <dbReference type="ARBA" id="ARBA00022670"/>
    </source>
</evidence>
<keyword evidence="3" id="KW-0378">Hydrolase</keyword>
<dbReference type="Gene3D" id="2.40.10.10">
    <property type="entry name" value="Trypsin-like serine proteases"/>
    <property type="match status" value="2"/>
</dbReference>
<dbReference type="OrthoDB" id="4217619at2759"/>
<dbReference type="PRINTS" id="PR00834">
    <property type="entry name" value="PROTEASES2C"/>
</dbReference>
<proteinExistence type="inferred from homology"/>
<dbReference type="AlphaFoldDB" id="A0A835N8F1"/>
<comment type="caution">
    <text evidence="7">The sequence shown here is derived from an EMBL/GenBank/DDBJ whole genome shotgun (WGS) entry which is preliminary data.</text>
</comment>
<evidence type="ECO:0000256" key="3">
    <source>
        <dbReference type="ARBA" id="ARBA00022801"/>
    </source>
</evidence>
<accession>A0A835N8F1</accession>
<feature type="region of interest" description="Disordered" evidence="5">
    <location>
        <begin position="47"/>
        <end position="98"/>
    </location>
</feature>
<sequence length="703" mass="78154">MATAVAYCFLSVLTSSVKFRSCVSSQRYLATSHHSIAYVTCKAVANHKRRPSSNRDRELKEGVSQKKSLRKSKDDDDGISGKRKAGRSQSAAFKSFGAQRKDKKEYKFDIKEQQAEPHNLKDAAFLDAVVKVYCTHTEPDYSLPWQKQRQYTSTGSAFMIGNGKLLTNAHCVEHHTQVKVKRRGDDTKYVAKVLARGVDCDVALLSVESEQFWEGAEPLKFGCLPRLQDAVTVVGYPLGGDTISVTKGVVSRIEVTSYAHGSSDLLGIQIDAAINPGNSGGPAFSDQGECIGVAFQVYRSEEVENIGFVIPTAVVSHFLNDYERNGRYTGFPSLGVLLQKLENPALRACLQVHSNEPLLVLHSSCFSEWLAPPWFMASWKQYLEALLYDLKSHLYVANVQAWNILLNDGVLVRRVEPTSDANRVLKEGDVIVSFDDVNVGCEGTVPFRSNERIAFRYLISQKFAGDVAELGIIRAGSFMKVKVVLNPQVQLVPYHVDGGQPSYLIIAGLVFTPLSEPLIEEECEDSIGLKLLAKSRYSMARFKGEQIVILSQVSLYRFSSIEIFSATLQMQCYYLMCFNYSAKFLVLIKSLITKGGSYPIVKILVLANEVNFGYEEMSNQQAPCKNKYLVFEFEDNCLVVLEREAASASSFHILKDYGIPSERSSDLLEPYVDSLDDNEVAVQDFGNSPVSNLEIGFDGLLWA</sequence>
<evidence type="ECO:0000313" key="8">
    <source>
        <dbReference type="Proteomes" id="UP000657918"/>
    </source>
</evidence>
<keyword evidence="2" id="KW-0645">Protease</keyword>
<dbReference type="FunFam" id="2.40.10.10:FF:000012">
    <property type="entry name" value="protease Do-like 9"/>
    <property type="match status" value="1"/>
</dbReference>
<reference evidence="7 8" key="1">
    <citation type="submission" date="2020-10" db="EMBL/GenBank/DDBJ databases">
        <title>Plant Genome Project.</title>
        <authorList>
            <person name="Zhang R.-G."/>
        </authorList>
    </citation>
    <scope>NUCLEOTIDE SEQUENCE [LARGE SCALE GENOMIC DNA]</scope>
    <source>
        <strain evidence="7">FAFU-HL-1</strain>
        <tissue evidence="7">Leaf</tissue>
    </source>
</reference>
<dbReference type="InterPro" id="IPR046449">
    <property type="entry name" value="DEGP_PDZ_sf"/>
</dbReference>
<dbReference type="InterPro" id="IPR036034">
    <property type="entry name" value="PDZ_sf"/>
</dbReference>
<dbReference type="EMBL" id="JADGMS010000002">
    <property type="protein sequence ID" value="KAF9688060.1"/>
    <property type="molecule type" value="Genomic_DNA"/>
</dbReference>
<keyword evidence="4" id="KW-0720">Serine protease</keyword>
<dbReference type="InterPro" id="IPR041517">
    <property type="entry name" value="DEGP_PDZ"/>
</dbReference>
<evidence type="ECO:0000256" key="1">
    <source>
        <dbReference type="ARBA" id="ARBA00010541"/>
    </source>
</evidence>
<dbReference type="FunFam" id="2.40.10.10:FF:000131">
    <property type="entry name" value="Protease Do-like 9"/>
    <property type="match status" value="1"/>
</dbReference>
<dbReference type="InterPro" id="IPR001940">
    <property type="entry name" value="Peptidase_S1C"/>
</dbReference>
<dbReference type="Gene3D" id="2.30.42.10">
    <property type="match status" value="1"/>
</dbReference>
<feature type="domain" description="Protease Do-like PDZ" evidence="6">
    <location>
        <begin position="492"/>
        <end position="553"/>
    </location>
</feature>
<evidence type="ECO:0000313" key="7">
    <source>
        <dbReference type="EMBL" id="KAF9688060.1"/>
    </source>
</evidence>
<evidence type="ECO:0000259" key="6">
    <source>
        <dbReference type="Pfam" id="PF17815"/>
    </source>
</evidence>
<dbReference type="PANTHER" id="PTHR45980">
    <property type="match status" value="1"/>
</dbReference>
<organism evidence="7 8">
    <name type="scientific">Salix dunnii</name>
    <dbReference type="NCBI Taxonomy" id="1413687"/>
    <lineage>
        <taxon>Eukaryota</taxon>
        <taxon>Viridiplantae</taxon>
        <taxon>Streptophyta</taxon>
        <taxon>Embryophyta</taxon>
        <taxon>Tracheophyta</taxon>
        <taxon>Spermatophyta</taxon>
        <taxon>Magnoliopsida</taxon>
        <taxon>eudicotyledons</taxon>
        <taxon>Gunneridae</taxon>
        <taxon>Pentapetalae</taxon>
        <taxon>rosids</taxon>
        <taxon>fabids</taxon>
        <taxon>Malpighiales</taxon>
        <taxon>Salicaceae</taxon>
        <taxon>Saliceae</taxon>
        <taxon>Salix</taxon>
    </lineage>
</organism>
<protein>
    <recommendedName>
        <fullName evidence="6">Protease Do-like PDZ domain-containing protein</fullName>
    </recommendedName>
</protein>
<dbReference type="GO" id="GO:0006508">
    <property type="term" value="P:proteolysis"/>
    <property type="evidence" value="ECO:0007669"/>
    <property type="project" value="UniProtKB-KW"/>
</dbReference>
<dbReference type="Gene3D" id="3.20.190.20">
    <property type="match status" value="2"/>
</dbReference>
<evidence type="ECO:0000256" key="4">
    <source>
        <dbReference type="ARBA" id="ARBA00022825"/>
    </source>
</evidence>
<dbReference type="SUPFAM" id="SSF50494">
    <property type="entry name" value="Trypsin-like serine proteases"/>
    <property type="match status" value="1"/>
</dbReference>
<dbReference type="GO" id="GO:0004252">
    <property type="term" value="F:serine-type endopeptidase activity"/>
    <property type="evidence" value="ECO:0007669"/>
    <property type="project" value="InterPro"/>
</dbReference>
<keyword evidence="8" id="KW-1185">Reference proteome</keyword>
<feature type="domain" description="Protease Do-like PDZ" evidence="6">
    <location>
        <begin position="624"/>
        <end position="666"/>
    </location>
</feature>